<feature type="compositionally biased region" description="Pro residues" evidence="2">
    <location>
        <begin position="1"/>
        <end position="12"/>
    </location>
</feature>
<evidence type="ECO:0000313" key="5">
    <source>
        <dbReference type="Proteomes" id="UP001189429"/>
    </source>
</evidence>
<name>A0ABN9R7R4_9DINO</name>
<dbReference type="EMBL" id="CAUYUJ010005413">
    <property type="protein sequence ID" value="CAK0813546.1"/>
    <property type="molecule type" value="Genomic_DNA"/>
</dbReference>
<feature type="non-terminal residue" evidence="4">
    <location>
        <position position="1"/>
    </location>
</feature>
<keyword evidence="1" id="KW-0406">Ion transport</keyword>
<keyword evidence="3" id="KW-1133">Transmembrane helix</keyword>
<comment type="caution">
    <text evidence="4">The sequence shown here is derived from an EMBL/GenBank/DDBJ whole genome shotgun (WGS) entry which is preliminary data.</text>
</comment>
<dbReference type="PANTHER" id="PTHR11878:SF65">
    <property type="entry name" value="NA_CA-EXCHANGE PROTEIN, ISOFORM G"/>
    <property type="match status" value="1"/>
</dbReference>
<evidence type="ECO:0000256" key="3">
    <source>
        <dbReference type="SAM" id="Phobius"/>
    </source>
</evidence>
<proteinExistence type="predicted"/>
<evidence type="ECO:0000313" key="4">
    <source>
        <dbReference type="EMBL" id="CAK0813546.1"/>
    </source>
</evidence>
<keyword evidence="3" id="KW-0812">Transmembrane</keyword>
<reference evidence="4" key="1">
    <citation type="submission" date="2023-10" db="EMBL/GenBank/DDBJ databases">
        <authorList>
            <person name="Chen Y."/>
            <person name="Shah S."/>
            <person name="Dougan E. K."/>
            <person name="Thang M."/>
            <person name="Chan C."/>
        </authorList>
    </citation>
    <scope>NUCLEOTIDE SEQUENCE [LARGE SCALE GENOMIC DNA]</scope>
</reference>
<evidence type="ECO:0000256" key="2">
    <source>
        <dbReference type="SAM" id="MobiDB-lite"/>
    </source>
</evidence>
<evidence type="ECO:0000256" key="1">
    <source>
        <dbReference type="ARBA" id="ARBA00023065"/>
    </source>
</evidence>
<dbReference type="Proteomes" id="UP001189429">
    <property type="component" value="Unassembled WGS sequence"/>
</dbReference>
<dbReference type="InterPro" id="IPR051171">
    <property type="entry name" value="CaCA"/>
</dbReference>
<keyword evidence="1" id="KW-0813">Transport</keyword>
<accession>A0ABN9R7R4</accession>
<feature type="non-terminal residue" evidence="4">
    <location>
        <position position="103"/>
    </location>
</feature>
<feature type="region of interest" description="Disordered" evidence="2">
    <location>
        <begin position="1"/>
        <end position="28"/>
    </location>
</feature>
<organism evidence="4 5">
    <name type="scientific">Prorocentrum cordatum</name>
    <dbReference type="NCBI Taxonomy" id="2364126"/>
    <lineage>
        <taxon>Eukaryota</taxon>
        <taxon>Sar</taxon>
        <taxon>Alveolata</taxon>
        <taxon>Dinophyceae</taxon>
        <taxon>Prorocentrales</taxon>
        <taxon>Prorocentraceae</taxon>
        <taxon>Prorocentrum</taxon>
    </lineage>
</organism>
<feature type="transmembrane region" description="Helical" evidence="3">
    <location>
        <begin position="56"/>
        <end position="74"/>
    </location>
</feature>
<keyword evidence="3" id="KW-0472">Membrane</keyword>
<sequence>REAGPRTPPPPRAGESAPLAGCGPMADEPRICDPGGRGMFFPGTQAEHEWSPVLRAVLYAAALVYLFYGVNIGADKFMSSIEEITSKKRAVVSKTTGRIVTVQ</sequence>
<keyword evidence="5" id="KW-1185">Reference proteome</keyword>
<gene>
    <name evidence="4" type="ORF">PCOR1329_LOCUS17434</name>
</gene>
<protein>
    <submittedName>
        <fullName evidence="4">Uncharacterized protein</fullName>
    </submittedName>
</protein>
<dbReference type="PANTHER" id="PTHR11878">
    <property type="entry name" value="SODIUM/CALCIUM EXCHANGER"/>
    <property type="match status" value="1"/>
</dbReference>